<evidence type="ECO:0008006" key="5">
    <source>
        <dbReference type="Google" id="ProtNLM"/>
    </source>
</evidence>
<evidence type="ECO:0000256" key="1">
    <source>
        <dbReference type="SAM" id="MobiDB-lite"/>
    </source>
</evidence>
<evidence type="ECO:0000256" key="2">
    <source>
        <dbReference type="SAM" id="SignalP"/>
    </source>
</evidence>
<evidence type="ECO:0000313" key="4">
    <source>
        <dbReference type="Proteomes" id="UP000321304"/>
    </source>
</evidence>
<accession>A0A560LXX9</accession>
<feature type="signal peptide" evidence="2">
    <location>
        <begin position="1"/>
        <end position="39"/>
    </location>
</feature>
<sequence>MWRRPASGPNRRGRLVRVVLPCLGLPCLALTATTGLVNAQTVTPDLFSPNRQSQVITQDSPLRRTTADAMDPLNGLKLPDADPSRRASSSATPSERVGQIPTYGLPAANGASTSGYDSLNRKRLKPKYYPGQAKPKPPPGPGSPVPTPPPLTAAGQLRLSIPPSETASKPPVPPAMAGTIVGQPPRRRLKIDDDPFGAVGDYAGSFMVKTAVEVMAGYDTNPGRLNSPQGKAFYMVAPEFVAMSDWERHAVVADLRGSFTGYGSQLTPIDGTPLSAPLDVDRPNFTGHIDGRLDVSRDTHLLGQARLLVSTDNPGSPNVQAGLARYPIYTTVGGTFGIDQNFNRMQVSLGGTIDRTDYQWSKLTDGTSSSNDDRNFTQYGGVGRFSYELNPAVKPFVEVEGDSRFHDLYLDRNGYARNSSGGYAKVGTSFEFTRLLFGEVSIGYARRDYVDPRLSPLEGLLTTASLTWTATPLTTAKFYSDTQLGETTLPGTSGVLSRTYTVEVDHDFRRWLTGIGKFTYGTLDYQGDNRTDTIYSVSADLIYKMTRSLWIKGTVRRDWLDSNQPGQSSASTVVMLGVRVQN</sequence>
<keyword evidence="4" id="KW-1185">Reference proteome</keyword>
<evidence type="ECO:0000313" key="3">
    <source>
        <dbReference type="EMBL" id="TWC00309.1"/>
    </source>
</evidence>
<dbReference type="AlphaFoldDB" id="A0A560LXX9"/>
<feature type="compositionally biased region" description="Pro residues" evidence="1">
    <location>
        <begin position="135"/>
        <end position="151"/>
    </location>
</feature>
<name>A0A560LXX9_9BRAD</name>
<feature type="compositionally biased region" description="Polar residues" evidence="1">
    <location>
        <begin position="44"/>
        <end position="60"/>
    </location>
</feature>
<reference evidence="3 4" key="1">
    <citation type="submission" date="2019-06" db="EMBL/GenBank/DDBJ databases">
        <title>Genomic Encyclopedia of Type Strains, Phase IV (KMG-V): Genome sequencing to study the core and pangenomes of soil and plant-associated prokaryotes.</title>
        <authorList>
            <person name="Whitman W."/>
        </authorList>
    </citation>
    <scope>NUCLEOTIDE SEQUENCE [LARGE SCALE GENOMIC DNA]</scope>
    <source>
        <strain evidence="3 4">BR 10355</strain>
    </source>
</reference>
<keyword evidence="2" id="KW-0732">Signal</keyword>
<feature type="region of interest" description="Disordered" evidence="1">
    <location>
        <begin position="44"/>
        <end position="188"/>
    </location>
</feature>
<dbReference type="STRING" id="1755647.AS156_07260"/>
<comment type="caution">
    <text evidence="3">The sequence shown here is derived from an EMBL/GenBank/DDBJ whole genome shotgun (WGS) entry which is preliminary data.</text>
</comment>
<protein>
    <recommendedName>
        <fullName evidence="5">Outer membrane beta-barrel protein</fullName>
    </recommendedName>
</protein>
<dbReference type="InterPro" id="IPR018759">
    <property type="entry name" value="BBP2_2"/>
</dbReference>
<dbReference type="EMBL" id="VITY01000005">
    <property type="protein sequence ID" value="TWC00309.1"/>
    <property type="molecule type" value="Genomic_DNA"/>
</dbReference>
<dbReference type="Proteomes" id="UP000321304">
    <property type="component" value="Unassembled WGS sequence"/>
</dbReference>
<dbReference type="Pfam" id="PF10082">
    <property type="entry name" value="BBP2_2"/>
    <property type="match status" value="1"/>
</dbReference>
<organism evidence="3 4">
    <name type="scientific">Bradyrhizobium macuxiense</name>
    <dbReference type="NCBI Taxonomy" id="1755647"/>
    <lineage>
        <taxon>Bacteria</taxon>
        <taxon>Pseudomonadati</taxon>
        <taxon>Pseudomonadota</taxon>
        <taxon>Alphaproteobacteria</taxon>
        <taxon>Hyphomicrobiales</taxon>
        <taxon>Nitrobacteraceae</taxon>
        <taxon>Bradyrhizobium</taxon>
    </lineage>
</organism>
<gene>
    <name evidence="3" type="ORF">FBZ93_105102</name>
</gene>
<feature type="chain" id="PRO_5022121292" description="Outer membrane beta-barrel protein" evidence="2">
    <location>
        <begin position="40"/>
        <end position="582"/>
    </location>
</feature>
<proteinExistence type="predicted"/>